<protein>
    <submittedName>
        <fullName evidence="2">XRE family transcriptional regulator</fullName>
    </submittedName>
</protein>
<sequence length="58" mass="6376">MTIRDLAAVVNMTPEAISNLETSRCKVSLSNLRKLADALNVQIFHLGCFECLPEKTLG</sequence>
<feature type="domain" description="HTH cro/C1-type" evidence="1">
    <location>
        <begin position="1"/>
        <end position="46"/>
    </location>
</feature>
<dbReference type="InterPro" id="IPR001387">
    <property type="entry name" value="Cro/C1-type_HTH"/>
</dbReference>
<dbReference type="Pfam" id="PF01381">
    <property type="entry name" value="HTH_3"/>
    <property type="match status" value="1"/>
</dbReference>
<proteinExistence type="predicted"/>
<dbReference type="OrthoDB" id="9805654at2"/>
<reference evidence="2 3" key="1">
    <citation type="submission" date="2018-10" db="EMBL/GenBank/DDBJ databases">
        <authorList>
            <person name="Grouzdev D.S."/>
            <person name="Krutkina M.S."/>
            <person name="Tourova T.P."/>
            <person name="Nazina T.N."/>
        </authorList>
    </citation>
    <scope>NUCLEOTIDE SEQUENCE [LARGE SCALE GENOMIC DNA]</scope>
    <source>
        <strain evidence="2 3">435</strain>
    </source>
</reference>
<dbReference type="SUPFAM" id="SSF47413">
    <property type="entry name" value="lambda repressor-like DNA-binding domains"/>
    <property type="match status" value="1"/>
</dbReference>
<dbReference type="CDD" id="cd00093">
    <property type="entry name" value="HTH_XRE"/>
    <property type="match status" value="1"/>
</dbReference>
<dbReference type="EMBL" id="RBWE01000001">
    <property type="protein sequence ID" value="RKO66665.1"/>
    <property type="molecule type" value="Genomic_DNA"/>
</dbReference>
<comment type="caution">
    <text evidence="2">The sequence shown here is derived from an EMBL/GenBank/DDBJ whole genome shotgun (WGS) entry which is preliminary data.</text>
</comment>
<gene>
    <name evidence="2" type="ORF">D7024_06715</name>
</gene>
<name>A0A494X0J2_9FIRM</name>
<dbReference type="PROSITE" id="PS50943">
    <property type="entry name" value="HTH_CROC1"/>
    <property type="match status" value="1"/>
</dbReference>
<dbReference type="InterPro" id="IPR010982">
    <property type="entry name" value="Lambda_DNA-bd_dom_sf"/>
</dbReference>
<dbReference type="Proteomes" id="UP000271256">
    <property type="component" value="Unassembled WGS sequence"/>
</dbReference>
<evidence type="ECO:0000313" key="2">
    <source>
        <dbReference type="EMBL" id="RKO66665.1"/>
    </source>
</evidence>
<dbReference type="Gene3D" id="1.10.260.40">
    <property type="entry name" value="lambda repressor-like DNA-binding domains"/>
    <property type="match status" value="1"/>
</dbReference>
<dbReference type="RefSeq" id="WP_121451093.1">
    <property type="nucleotide sequence ID" value="NZ_RBWE01000001.1"/>
</dbReference>
<dbReference type="AlphaFoldDB" id="A0A494X0J2"/>
<organism evidence="2 3">
    <name type="scientific">Desulfofundulus salinus</name>
    <dbReference type="NCBI Taxonomy" id="2419843"/>
    <lineage>
        <taxon>Bacteria</taxon>
        <taxon>Bacillati</taxon>
        <taxon>Bacillota</taxon>
        <taxon>Clostridia</taxon>
        <taxon>Eubacteriales</taxon>
        <taxon>Peptococcaceae</taxon>
        <taxon>Desulfofundulus</taxon>
    </lineage>
</organism>
<dbReference type="GO" id="GO:0003677">
    <property type="term" value="F:DNA binding"/>
    <property type="evidence" value="ECO:0007669"/>
    <property type="project" value="InterPro"/>
</dbReference>
<evidence type="ECO:0000313" key="3">
    <source>
        <dbReference type="Proteomes" id="UP000271256"/>
    </source>
</evidence>
<evidence type="ECO:0000259" key="1">
    <source>
        <dbReference type="PROSITE" id="PS50943"/>
    </source>
</evidence>
<keyword evidence="3" id="KW-1185">Reference proteome</keyword>
<accession>A0A494X0J2</accession>